<dbReference type="PANTHER" id="PTHR33619">
    <property type="entry name" value="POLYSACCHARIDE EXPORT PROTEIN GFCE-RELATED"/>
    <property type="match status" value="1"/>
</dbReference>
<dbReference type="STRING" id="983920.Y88_1637"/>
<feature type="domain" description="Polysaccharide export protein N-terminal" evidence="15">
    <location>
        <begin position="64"/>
        <end position="155"/>
    </location>
</feature>
<evidence type="ECO:0000256" key="8">
    <source>
        <dbReference type="ARBA" id="ARBA00023047"/>
    </source>
</evidence>
<evidence type="ECO:0000256" key="14">
    <source>
        <dbReference type="ARBA" id="ARBA00023288"/>
    </source>
</evidence>
<evidence type="ECO:0000256" key="9">
    <source>
        <dbReference type="ARBA" id="ARBA00023065"/>
    </source>
</evidence>
<keyword evidence="18" id="KW-1185">Reference proteome</keyword>
<evidence type="ECO:0000256" key="4">
    <source>
        <dbReference type="ARBA" id="ARBA00022452"/>
    </source>
</evidence>
<organism evidence="17 18">
    <name type="scientific">Novosphingobium nitrogenifigens DSM 19370</name>
    <dbReference type="NCBI Taxonomy" id="983920"/>
    <lineage>
        <taxon>Bacteria</taxon>
        <taxon>Pseudomonadati</taxon>
        <taxon>Pseudomonadota</taxon>
        <taxon>Alphaproteobacteria</taxon>
        <taxon>Sphingomonadales</taxon>
        <taxon>Sphingomonadaceae</taxon>
        <taxon>Novosphingobium</taxon>
    </lineage>
</organism>
<dbReference type="PANTHER" id="PTHR33619:SF3">
    <property type="entry name" value="POLYSACCHARIDE EXPORT PROTEIN GFCE-RELATED"/>
    <property type="match status" value="1"/>
</dbReference>
<keyword evidence="12" id="KW-0564">Palmitate</keyword>
<dbReference type="GO" id="GO:0006811">
    <property type="term" value="P:monoatomic ion transport"/>
    <property type="evidence" value="ECO:0007669"/>
    <property type="project" value="UniProtKB-KW"/>
</dbReference>
<accession>F1Z3F3</accession>
<evidence type="ECO:0000313" key="18">
    <source>
        <dbReference type="Proteomes" id="UP000004728"/>
    </source>
</evidence>
<dbReference type="HOGENOM" id="CLU_038343_4_0_5"/>
<keyword evidence="5" id="KW-0762">Sugar transport</keyword>
<dbReference type="Proteomes" id="UP000004728">
    <property type="component" value="Unassembled WGS sequence"/>
</dbReference>
<dbReference type="Gene3D" id="3.10.560.10">
    <property type="entry name" value="Outer membrane lipoprotein wza domain like"/>
    <property type="match status" value="2"/>
</dbReference>
<dbReference type="eggNOG" id="COG1596">
    <property type="taxonomic scope" value="Bacteria"/>
</dbReference>
<evidence type="ECO:0000313" key="17">
    <source>
        <dbReference type="EMBL" id="EGD60855.1"/>
    </source>
</evidence>
<evidence type="ECO:0000256" key="10">
    <source>
        <dbReference type="ARBA" id="ARBA00023114"/>
    </source>
</evidence>
<keyword evidence="4" id="KW-1134">Transmembrane beta strand</keyword>
<evidence type="ECO:0000256" key="2">
    <source>
        <dbReference type="ARBA" id="ARBA00009450"/>
    </source>
</evidence>
<keyword evidence="7" id="KW-0732">Signal</keyword>
<dbReference type="InParanoid" id="F1Z3F3"/>
<reference evidence="17 18" key="1">
    <citation type="journal article" date="2012" name="J. Bacteriol.">
        <title>Draft Genome Sequence of Novosphingobium nitrogenifigens Y88T.</title>
        <authorList>
            <person name="Strabala T.J."/>
            <person name="Macdonald L."/>
            <person name="Liu V."/>
            <person name="Smit A.M."/>
        </authorList>
    </citation>
    <scope>NUCLEOTIDE SEQUENCE [LARGE SCALE GENOMIC DNA]</scope>
    <source>
        <strain evidence="17 18">DSM 19370</strain>
    </source>
</reference>
<evidence type="ECO:0000256" key="3">
    <source>
        <dbReference type="ARBA" id="ARBA00022448"/>
    </source>
</evidence>
<keyword evidence="9" id="KW-0406">Ion transport</keyword>
<dbReference type="AlphaFoldDB" id="F1Z3F3"/>
<protein>
    <submittedName>
        <fullName evidence="17">Polysaccharide export outer membrane protein</fullName>
    </submittedName>
</protein>
<feature type="domain" description="SLBB" evidence="16">
    <location>
        <begin position="244"/>
        <end position="342"/>
    </location>
</feature>
<sequence>MASLTGCNSLGASGPTARAIREVRPENARVKVIEVNDTVVRTILATQADHSFARIFGVAQERHGLIGPGATLDISVWESPPAVLFPSASALLLPGASSTGTGTSFQGQVVNAEGVVTVPFVGRVRALGRSPEDVATEIAARLSSKAHDPQVSVRIADNQADGVIVAGDVQSSRRIPLTTKNERLLDVLTGAGGVRQPVDKVLIQVTRGTTVASRPLGAIIRDPGENISLFNDDVVTALYQPFSFQAMGAVAANTEVNFEGTGITLAQALARVGGLQDSRADVKGVFVFRLEDSQALPQDLRDGSLVTAEGKIPVVYRIDMSNPATFFVMQKFPMHDKDILYVSNAPLVDLQKFVGLVSQIAFSVGGIANSVP</sequence>
<dbReference type="Pfam" id="PF22461">
    <property type="entry name" value="SLBB_2"/>
    <property type="match status" value="1"/>
</dbReference>
<name>F1Z3F3_9SPHN</name>
<keyword evidence="13" id="KW-0998">Cell outer membrane</keyword>
<keyword evidence="14" id="KW-0449">Lipoprotein</keyword>
<evidence type="ECO:0000256" key="6">
    <source>
        <dbReference type="ARBA" id="ARBA00022692"/>
    </source>
</evidence>
<dbReference type="GO" id="GO:0015159">
    <property type="term" value="F:polysaccharide transmembrane transporter activity"/>
    <property type="evidence" value="ECO:0007669"/>
    <property type="project" value="InterPro"/>
</dbReference>
<evidence type="ECO:0000256" key="11">
    <source>
        <dbReference type="ARBA" id="ARBA00023136"/>
    </source>
</evidence>
<comment type="subcellular location">
    <subcellularLocation>
        <location evidence="1">Cell outer membrane</location>
        <topology evidence="1">Multi-pass membrane protein</topology>
    </subcellularLocation>
</comment>
<proteinExistence type="inferred from homology"/>
<evidence type="ECO:0000259" key="15">
    <source>
        <dbReference type="Pfam" id="PF02563"/>
    </source>
</evidence>
<keyword evidence="11" id="KW-0472">Membrane</keyword>
<evidence type="ECO:0000256" key="12">
    <source>
        <dbReference type="ARBA" id="ARBA00023139"/>
    </source>
</evidence>
<keyword evidence="6" id="KW-0812">Transmembrane</keyword>
<evidence type="ECO:0000256" key="13">
    <source>
        <dbReference type="ARBA" id="ARBA00023237"/>
    </source>
</evidence>
<comment type="caution">
    <text evidence="17">The sequence shown here is derived from an EMBL/GenBank/DDBJ whole genome shotgun (WGS) entry which is preliminary data.</text>
</comment>
<dbReference type="InterPro" id="IPR049712">
    <property type="entry name" value="Poly_export"/>
</dbReference>
<dbReference type="GO" id="GO:0046930">
    <property type="term" value="C:pore complex"/>
    <property type="evidence" value="ECO:0007669"/>
    <property type="project" value="UniProtKB-KW"/>
</dbReference>
<comment type="similarity">
    <text evidence="2">Belongs to the BexD/CtrA/VexA family.</text>
</comment>
<evidence type="ECO:0000259" key="16">
    <source>
        <dbReference type="Pfam" id="PF22461"/>
    </source>
</evidence>
<keyword evidence="8" id="KW-0625">Polysaccharide transport</keyword>
<dbReference type="FunCoup" id="F1Z3F3">
    <property type="interactions" value="110"/>
</dbReference>
<dbReference type="InterPro" id="IPR003715">
    <property type="entry name" value="Poly_export_N"/>
</dbReference>
<keyword evidence="10" id="KW-0626">Porin</keyword>
<dbReference type="Pfam" id="PF02563">
    <property type="entry name" value="Poly_export"/>
    <property type="match status" value="1"/>
</dbReference>
<dbReference type="InterPro" id="IPR054765">
    <property type="entry name" value="SLBB_dom"/>
</dbReference>
<evidence type="ECO:0000256" key="7">
    <source>
        <dbReference type="ARBA" id="ARBA00022729"/>
    </source>
</evidence>
<gene>
    <name evidence="17" type="ORF">Y88_1637</name>
</gene>
<dbReference type="GO" id="GO:0015288">
    <property type="term" value="F:porin activity"/>
    <property type="evidence" value="ECO:0007669"/>
    <property type="project" value="UniProtKB-KW"/>
</dbReference>
<evidence type="ECO:0000256" key="1">
    <source>
        <dbReference type="ARBA" id="ARBA00004571"/>
    </source>
</evidence>
<dbReference type="EMBL" id="AEWJ01000006">
    <property type="protein sequence ID" value="EGD60855.1"/>
    <property type="molecule type" value="Genomic_DNA"/>
</dbReference>
<keyword evidence="3" id="KW-0813">Transport</keyword>
<dbReference type="Gene3D" id="3.30.1950.10">
    <property type="entry name" value="wza like domain"/>
    <property type="match status" value="1"/>
</dbReference>
<dbReference type="GO" id="GO:0009279">
    <property type="term" value="C:cell outer membrane"/>
    <property type="evidence" value="ECO:0007669"/>
    <property type="project" value="UniProtKB-SubCell"/>
</dbReference>
<evidence type="ECO:0000256" key="5">
    <source>
        <dbReference type="ARBA" id="ARBA00022597"/>
    </source>
</evidence>